<dbReference type="PANTHER" id="PTHR23053:SF0">
    <property type="entry name" value="HYDROCEPHALUS-INDUCING PROTEIN HOMOLOG"/>
    <property type="match status" value="1"/>
</dbReference>
<keyword evidence="2" id="KW-1185">Reference proteome</keyword>
<reference evidence="2" key="1">
    <citation type="submission" date="2011-08" db="EMBL/GenBank/DDBJ databases">
        <title>The draft genome of Latimeria chalumnae.</title>
        <authorList>
            <person name="Di Palma F."/>
            <person name="Alfoldi J."/>
            <person name="Johnson J."/>
            <person name="Berlin A."/>
            <person name="Gnerre S."/>
            <person name="Jaffe D."/>
            <person name="MacCallum I."/>
            <person name="Young S."/>
            <person name="Walker B.J."/>
            <person name="Lander E."/>
            <person name="Lindblad-Toh K."/>
        </authorList>
    </citation>
    <scope>NUCLEOTIDE SEQUENCE [LARGE SCALE GENOMIC DNA]</scope>
    <source>
        <strain evidence="2">Wild caught</strain>
    </source>
</reference>
<accession>H3A2S4</accession>
<reference evidence="1" key="2">
    <citation type="submission" date="2025-08" db="UniProtKB">
        <authorList>
            <consortium name="Ensembl"/>
        </authorList>
    </citation>
    <scope>IDENTIFICATION</scope>
</reference>
<evidence type="ECO:0000313" key="2">
    <source>
        <dbReference type="Proteomes" id="UP000008672"/>
    </source>
</evidence>
<dbReference type="InterPro" id="IPR033305">
    <property type="entry name" value="Hydin-like"/>
</dbReference>
<dbReference type="STRING" id="7897.ENSLACP00000003945"/>
<dbReference type="PANTHER" id="PTHR23053">
    <property type="entry name" value="DLEC1 DELETED IN LUNG AND ESOPHAGEAL CANCER 1"/>
    <property type="match status" value="1"/>
</dbReference>
<proteinExistence type="predicted"/>
<dbReference type="GO" id="GO:0003341">
    <property type="term" value="P:cilium movement"/>
    <property type="evidence" value="ECO:0007669"/>
    <property type="project" value="TreeGrafter"/>
</dbReference>
<dbReference type="GO" id="GO:0005930">
    <property type="term" value="C:axoneme"/>
    <property type="evidence" value="ECO:0007669"/>
    <property type="project" value="TreeGrafter"/>
</dbReference>
<dbReference type="EMBL" id="AFYH01173823">
    <property type="status" value="NOT_ANNOTATED_CDS"/>
    <property type="molecule type" value="Genomic_DNA"/>
</dbReference>
<dbReference type="GeneTree" id="ENSGT00940000163228"/>
<organism evidence="1 2">
    <name type="scientific">Latimeria chalumnae</name>
    <name type="common">Coelacanth</name>
    <dbReference type="NCBI Taxonomy" id="7897"/>
    <lineage>
        <taxon>Eukaryota</taxon>
        <taxon>Metazoa</taxon>
        <taxon>Chordata</taxon>
        <taxon>Craniata</taxon>
        <taxon>Vertebrata</taxon>
        <taxon>Euteleostomi</taxon>
        <taxon>Coelacanthiformes</taxon>
        <taxon>Coelacanthidae</taxon>
        <taxon>Latimeria</taxon>
    </lineage>
</organism>
<dbReference type="Proteomes" id="UP000008672">
    <property type="component" value="Unassembled WGS sequence"/>
</dbReference>
<sequence>PSSPQGSIFFPHPDGTGILYILHGTADPLKAVATINREMPSKTVYTKVLSVNNWLRKLQRFKVNIEIIKPDKMDNSTTLKGLDYIDVPPLSKKDYKLNFFSHKEGIYNAKVTFRNEVTQEYLHYVVNFKALSPGMPSTIELVTVVWQSTSSMVKVENPLSIPVTFTIDCKTQDISFPLQLIVPAQSEEEKYENYSKVLYPTLQGSYSKATSKVWALGEQFEFLTVQNCPSLASDRQTYFDNSLRSTRIDAKVSAKIMNYCRQRVEFTCKIEGSDFHIEKTIYATPGSLCATENSTEVTYEPSQIGESRGVLNISSPVAWEYVIPLFGTCSTPKPQGPFVVVTGASTSIPFKNICPQTTAFTFQVDNPAFSVKVGETIHFKKSHSISVSYEGNPNGTKTPSTGRLFVSCPRSAGIGQNITWVYYLKGIPSEK</sequence>
<reference evidence="1" key="3">
    <citation type="submission" date="2025-09" db="UniProtKB">
        <authorList>
            <consortium name="Ensembl"/>
        </authorList>
    </citation>
    <scope>IDENTIFICATION</scope>
</reference>
<name>H3A2S4_LATCH</name>
<dbReference type="EMBL" id="AFYH01173824">
    <property type="status" value="NOT_ANNOTATED_CDS"/>
    <property type="molecule type" value="Genomic_DNA"/>
</dbReference>
<dbReference type="eggNOG" id="ENOG502QQ4F">
    <property type="taxonomic scope" value="Eukaryota"/>
</dbReference>
<dbReference type="InParanoid" id="H3A2S4"/>
<protein>
    <submittedName>
        <fullName evidence="1">Uncharacterized protein</fullName>
    </submittedName>
</protein>
<evidence type="ECO:0000313" key="1">
    <source>
        <dbReference type="Ensembl" id="ENSLACP00000003945.1"/>
    </source>
</evidence>
<dbReference type="Ensembl" id="ENSLACT00000003981.1">
    <property type="protein sequence ID" value="ENSLACP00000003945.1"/>
    <property type="gene ID" value="ENSLACG00000003511.1"/>
</dbReference>
<dbReference type="OMA" id="MREVPCK"/>
<dbReference type="GO" id="GO:1904158">
    <property type="term" value="P:axonemal central apparatus assembly"/>
    <property type="evidence" value="ECO:0007669"/>
    <property type="project" value="TreeGrafter"/>
</dbReference>
<dbReference type="AlphaFoldDB" id="H3A2S4"/>